<protein>
    <submittedName>
        <fullName evidence="1">Uncharacterized protein</fullName>
    </submittedName>
</protein>
<dbReference type="EMBL" id="FZOO01000003">
    <property type="protein sequence ID" value="SNS33131.1"/>
    <property type="molecule type" value="Genomic_DNA"/>
</dbReference>
<proteinExistence type="predicted"/>
<name>A0A239DM29_9ACTN</name>
<dbReference type="Proteomes" id="UP000198373">
    <property type="component" value="Unassembled WGS sequence"/>
</dbReference>
<keyword evidence="2" id="KW-1185">Reference proteome</keyword>
<organism evidence="1 2">
    <name type="scientific">Geodermatophilus pulveris</name>
    <dbReference type="NCBI Taxonomy" id="1564159"/>
    <lineage>
        <taxon>Bacteria</taxon>
        <taxon>Bacillati</taxon>
        <taxon>Actinomycetota</taxon>
        <taxon>Actinomycetes</taxon>
        <taxon>Geodermatophilales</taxon>
        <taxon>Geodermatophilaceae</taxon>
        <taxon>Geodermatophilus</taxon>
    </lineage>
</organism>
<gene>
    <name evidence="1" type="ORF">SAMN06893096_103252</name>
</gene>
<reference evidence="2" key="1">
    <citation type="submission" date="2017-06" db="EMBL/GenBank/DDBJ databases">
        <authorList>
            <person name="Varghese N."/>
            <person name="Submissions S."/>
        </authorList>
    </citation>
    <scope>NUCLEOTIDE SEQUENCE [LARGE SCALE GENOMIC DNA]</scope>
    <source>
        <strain evidence="2">DSM 46839</strain>
    </source>
</reference>
<sequence>MGPSWIRVARDAIVADEQLSSWIDAAMDDDARAGASGR</sequence>
<dbReference type="AlphaFoldDB" id="A0A239DM29"/>
<evidence type="ECO:0000313" key="2">
    <source>
        <dbReference type="Proteomes" id="UP000198373"/>
    </source>
</evidence>
<accession>A0A239DM29</accession>
<evidence type="ECO:0000313" key="1">
    <source>
        <dbReference type="EMBL" id="SNS33131.1"/>
    </source>
</evidence>